<dbReference type="EMBL" id="BJYS01000018">
    <property type="protein sequence ID" value="GEO04899.1"/>
    <property type="molecule type" value="Genomic_DNA"/>
</dbReference>
<dbReference type="SUPFAM" id="SSF55729">
    <property type="entry name" value="Acyl-CoA N-acyltransferases (Nat)"/>
    <property type="match status" value="1"/>
</dbReference>
<dbReference type="InterPro" id="IPR000182">
    <property type="entry name" value="GNAT_dom"/>
</dbReference>
<sequence length="183" mass="20242">MTNVHQLLSVKPNIPVRTATSQDNILLARQGLETFEQAFAAQNTPEDMAAYLAGTFSPELQAAELADPHNLFWLIYTTEVPVGYVKISTGAAAACLTQVKALKIARFYLLQVCCSQGIGSAVLRQVQHYARKNGFASVWLTVWEHNPAALALYQKLGFKMVGDEDFVLGQDVQHDFVMDKKLI</sequence>
<dbReference type="InterPro" id="IPR050832">
    <property type="entry name" value="Bact_Acetyltransf"/>
</dbReference>
<feature type="domain" description="N-acetyltransferase" evidence="3">
    <location>
        <begin position="14"/>
        <end position="183"/>
    </location>
</feature>
<dbReference type="InterPro" id="IPR016181">
    <property type="entry name" value="Acyl_CoA_acyltransferase"/>
</dbReference>
<name>A0A512AYV8_9BACT</name>
<dbReference type="Gene3D" id="3.40.630.30">
    <property type="match status" value="1"/>
</dbReference>
<dbReference type="Proteomes" id="UP000321532">
    <property type="component" value="Unassembled WGS sequence"/>
</dbReference>
<keyword evidence="5" id="KW-1185">Reference proteome</keyword>
<gene>
    <name evidence="4" type="ORF">AAE02nite_25630</name>
</gene>
<protein>
    <submittedName>
        <fullName evidence="4">N-acetyltransferase</fullName>
    </submittedName>
</protein>
<evidence type="ECO:0000313" key="4">
    <source>
        <dbReference type="EMBL" id="GEO04899.1"/>
    </source>
</evidence>
<evidence type="ECO:0000256" key="1">
    <source>
        <dbReference type="ARBA" id="ARBA00022679"/>
    </source>
</evidence>
<dbReference type="PANTHER" id="PTHR43877">
    <property type="entry name" value="AMINOALKYLPHOSPHONATE N-ACETYLTRANSFERASE-RELATED-RELATED"/>
    <property type="match status" value="1"/>
</dbReference>
<evidence type="ECO:0000256" key="2">
    <source>
        <dbReference type="ARBA" id="ARBA00023315"/>
    </source>
</evidence>
<dbReference type="AlphaFoldDB" id="A0A512AYV8"/>
<dbReference type="CDD" id="cd04301">
    <property type="entry name" value="NAT_SF"/>
    <property type="match status" value="1"/>
</dbReference>
<reference evidence="4 5" key="1">
    <citation type="submission" date="2019-07" db="EMBL/GenBank/DDBJ databases">
        <title>Whole genome shotgun sequence of Adhaeribacter aerolatus NBRC 106133.</title>
        <authorList>
            <person name="Hosoyama A."/>
            <person name="Uohara A."/>
            <person name="Ohji S."/>
            <person name="Ichikawa N."/>
        </authorList>
    </citation>
    <scope>NUCLEOTIDE SEQUENCE [LARGE SCALE GENOMIC DNA]</scope>
    <source>
        <strain evidence="4 5">NBRC 106133</strain>
    </source>
</reference>
<keyword evidence="2" id="KW-0012">Acyltransferase</keyword>
<organism evidence="4 5">
    <name type="scientific">Adhaeribacter aerolatus</name>
    <dbReference type="NCBI Taxonomy" id="670289"/>
    <lineage>
        <taxon>Bacteria</taxon>
        <taxon>Pseudomonadati</taxon>
        <taxon>Bacteroidota</taxon>
        <taxon>Cytophagia</taxon>
        <taxon>Cytophagales</taxon>
        <taxon>Hymenobacteraceae</taxon>
        <taxon>Adhaeribacter</taxon>
    </lineage>
</organism>
<dbReference type="Pfam" id="PF00583">
    <property type="entry name" value="Acetyltransf_1"/>
    <property type="match status" value="1"/>
</dbReference>
<comment type="caution">
    <text evidence="4">The sequence shown here is derived from an EMBL/GenBank/DDBJ whole genome shotgun (WGS) entry which is preliminary data.</text>
</comment>
<accession>A0A512AYV8</accession>
<proteinExistence type="predicted"/>
<keyword evidence="1 4" id="KW-0808">Transferase</keyword>
<dbReference type="GO" id="GO:0016747">
    <property type="term" value="F:acyltransferase activity, transferring groups other than amino-acyl groups"/>
    <property type="evidence" value="ECO:0007669"/>
    <property type="project" value="InterPro"/>
</dbReference>
<evidence type="ECO:0000313" key="5">
    <source>
        <dbReference type="Proteomes" id="UP000321532"/>
    </source>
</evidence>
<dbReference type="PROSITE" id="PS51186">
    <property type="entry name" value="GNAT"/>
    <property type="match status" value="1"/>
</dbReference>
<evidence type="ECO:0000259" key="3">
    <source>
        <dbReference type="PROSITE" id="PS51186"/>
    </source>
</evidence>